<keyword evidence="2" id="KW-1003">Cell membrane</keyword>
<keyword evidence="6" id="KW-1278">Translocase</keyword>
<dbReference type="KEGG" id="bko:CKF48_11545"/>
<dbReference type="InterPro" id="IPR017871">
    <property type="entry name" value="ABC_transporter-like_CS"/>
</dbReference>
<dbReference type="SMART" id="SM00382">
    <property type="entry name" value="AAA"/>
    <property type="match status" value="1"/>
</dbReference>
<accession>A0A248TI51</accession>
<evidence type="ECO:0000256" key="7">
    <source>
        <dbReference type="ARBA" id="ARBA00023136"/>
    </source>
</evidence>
<dbReference type="PROSITE" id="PS00211">
    <property type="entry name" value="ABC_TRANSPORTER_1"/>
    <property type="match status" value="1"/>
</dbReference>
<evidence type="ECO:0000256" key="2">
    <source>
        <dbReference type="ARBA" id="ARBA00022475"/>
    </source>
</evidence>
<dbReference type="GO" id="GO:0005524">
    <property type="term" value="F:ATP binding"/>
    <property type="evidence" value="ECO:0007669"/>
    <property type="project" value="UniProtKB-KW"/>
</dbReference>
<name>A0A248TI51_9BACI</name>
<evidence type="ECO:0000256" key="3">
    <source>
        <dbReference type="ARBA" id="ARBA00022741"/>
    </source>
</evidence>
<evidence type="ECO:0000256" key="1">
    <source>
        <dbReference type="ARBA" id="ARBA00022448"/>
    </source>
</evidence>
<evidence type="ECO:0000259" key="8">
    <source>
        <dbReference type="PROSITE" id="PS50893"/>
    </source>
</evidence>
<evidence type="ECO:0000256" key="4">
    <source>
        <dbReference type="ARBA" id="ARBA00022840"/>
    </source>
</evidence>
<proteinExistence type="predicted"/>
<dbReference type="Gene3D" id="3.40.50.300">
    <property type="entry name" value="P-loop containing nucleotide triphosphate hydrolases"/>
    <property type="match status" value="1"/>
</dbReference>
<evidence type="ECO:0000256" key="6">
    <source>
        <dbReference type="ARBA" id="ARBA00022967"/>
    </source>
</evidence>
<keyword evidence="4 9" id="KW-0067">ATP-binding</keyword>
<dbReference type="CDD" id="cd03256">
    <property type="entry name" value="ABC_PhnC_transporter"/>
    <property type="match status" value="1"/>
</dbReference>
<dbReference type="AlphaFoldDB" id="A0A248TI51"/>
<keyword evidence="10" id="KW-1185">Reference proteome</keyword>
<organism evidence="9 10">
    <name type="scientific">Cytobacillus kochii</name>
    <dbReference type="NCBI Taxonomy" id="859143"/>
    <lineage>
        <taxon>Bacteria</taxon>
        <taxon>Bacillati</taxon>
        <taxon>Bacillota</taxon>
        <taxon>Bacilli</taxon>
        <taxon>Bacillales</taxon>
        <taxon>Bacillaceae</taxon>
        <taxon>Cytobacillus</taxon>
    </lineage>
</organism>
<dbReference type="PANTHER" id="PTHR43166:SF6">
    <property type="entry name" value="PHOSPHONATES IMPORT ATP-BINDING PROTEIN PHNC"/>
    <property type="match status" value="1"/>
</dbReference>
<protein>
    <submittedName>
        <fullName evidence="9">Phosphonate ABC transporter ATP-binding protein</fullName>
    </submittedName>
</protein>
<dbReference type="PROSITE" id="PS50893">
    <property type="entry name" value="ABC_TRANSPORTER_2"/>
    <property type="match status" value="1"/>
</dbReference>
<dbReference type="InterPro" id="IPR027417">
    <property type="entry name" value="P-loop_NTPase"/>
</dbReference>
<dbReference type="Pfam" id="PF00005">
    <property type="entry name" value="ABC_tran"/>
    <property type="match status" value="1"/>
</dbReference>
<dbReference type="EMBL" id="CP022983">
    <property type="protein sequence ID" value="ASV67887.1"/>
    <property type="molecule type" value="Genomic_DNA"/>
</dbReference>
<dbReference type="GO" id="GO:0016887">
    <property type="term" value="F:ATP hydrolysis activity"/>
    <property type="evidence" value="ECO:0007669"/>
    <property type="project" value="InterPro"/>
</dbReference>
<gene>
    <name evidence="9" type="primary">phnC</name>
    <name evidence="9" type="ORF">CKF48_11545</name>
</gene>
<dbReference type="InterPro" id="IPR050086">
    <property type="entry name" value="MetN_ABC_transporter-like"/>
</dbReference>
<dbReference type="GO" id="GO:0015416">
    <property type="term" value="F:ABC-type phosphonate transporter activity"/>
    <property type="evidence" value="ECO:0007669"/>
    <property type="project" value="InterPro"/>
</dbReference>
<keyword evidence="5" id="KW-0918">Phosphonate transport</keyword>
<dbReference type="GO" id="GO:0016020">
    <property type="term" value="C:membrane"/>
    <property type="evidence" value="ECO:0007669"/>
    <property type="project" value="InterPro"/>
</dbReference>
<dbReference type="SUPFAM" id="SSF52540">
    <property type="entry name" value="P-loop containing nucleoside triphosphate hydrolases"/>
    <property type="match status" value="1"/>
</dbReference>
<keyword evidence="7" id="KW-0472">Membrane</keyword>
<reference evidence="9 10" key="1">
    <citation type="submission" date="2017-08" db="EMBL/GenBank/DDBJ databases">
        <title>Complete Genome Sequence of Bacillus kochii Oregon-R-modENCODE STRAIN BDGP4, isolated from Drosophila melanogaster gut.</title>
        <authorList>
            <person name="Wan K.H."/>
            <person name="Yu C."/>
            <person name="Park S."/>
            <person name="Hammonds A.S."/>
            <person name="Booth B.W."/>
            <person name="Celniker S.E."/>
        </authorList>
    </citation>
    <scope>NUCLEOTIDE SEQUENCE [LARGE SCALE GENOMIC DNA]</scope>
    <source>
        <strain evidence="9 10">BDGP4</strain>
    </source>
</reference>
<evidence type="ECO:0000313" key="9">
    <source>
        <dbReference type="EMBL" id="ASV67887.1"/>
    </source>
</evidence>
<dbReference type="Proteomes" id="UP000215137">
    <property type="component" value="Chromosome"/>
</dbReference>
<dbReference type="PANTHER" id="PTHR43166">
    <property type="entry name" value="AMINO ACID IMPORT ATP-BINDING PROTEIN"/>
    <property type="match status" value="1"/>
</dbReference>
<dbReference type="InterPro" id="IPR003439">
    <property type="entry name" value="ABC_transporter-like_ATP-bd"/>
</dbReference>
<dbReference type="OrthoDB" id="9802264at2"/>
<evidence type="ECO:0000256" key="5">
    <source>
        <dbReference type="ARBA" id="ARBA00022885"/>
    </source>
</evidence>
<feature type="domain" description="ABC transporter" evidence="8">
    <location>
        <begin position="4"/>
        <end position="247"/>
    </location>
</feature>
<dbReference type="RefSeq" id="WP_095371456.1">
    <property type="nucleotide sequence ID" value="NZ_CP022983.1"/>
</dbReference>
<dbReference type="NCBIfam" id="TIGR02315">
    <property type="entry name" value="ABC_phnC"/>
    <property type="match status" value="1"/>
</dbReference>
<sequence length="253" mass="28427">MALLEIRALNKSYQGHRVLTNIDFTVETGEFLSVIGPSGAGKSTLLRCINRLVEADSGEILFNGENILKLGRKSLRKERANIGMIFQHYNLVPRLTVIENVLHGRFGYKSTLQGMFGIFSEEEKERAFYLLEKLGIAEHAYKRCDQLSGGQQQRVGICRALIQDPKLILCDEPIASLDPHSSKVIMDYLKSITEEMGITCIVNLHQVEVAQSYSNRIIGLNKGHLVFNGPNRQLDSHHIGEVYGMDTRELITV</sequence>
<keyword evidence="3" id="KW-0547">Nucleotide-binding</keyword>
<dbReference type="InterPro" id="IPR003593">
    <property type="entry name" value="AAA+_ATPase"/>
</dbReference>
<dbReference type="InterPro" id="IPR012693">
    <property type="entry name" value="ABC_transpr_PhnC"/>
</dbReference>
<keyword evidence="1" id="KW-0813">Transport</keyword>
<evidence type="ECO:0000313" key="10">
    <source>
        <dbReference type="Proteomes" id="UP000215137"/>
    </source>
</evidence>